<keyword evidence="5" id="KW-1185">Reference proteome</keyword>
<evidence type="ECO:0000259" key="3">
    <source>
        <dbReference type="Pfam" id="PF14909"/>
    </source>
</evidence>
<accession>A0A7N8XQW9</accession>
<feature type="domain" description="Spermatogenesis-associated protein 6 N-terminal" evidence="3">
    <location>
        <begin position="21"/>
        <end position="74"/>
    </location>
</feature>
<reference evidence="4" key="2">
    <citation type="submission" date="2025-09" db="UniProtKB">
        <authorList>
            <consortium name="Ensembl"/>
        </authorList>
    </citation>
    <scope>IDENTIFICATION</scope>
</reference>
<dbReference type="InterPro" id="IPR032732">
    <property type="entry name" value="SPATA6_N"/>
</dbReference>
<reference evidence="4" key="1">
    <citation type="submission" date="2025-08" db="UniProtKB">
        <authorList>
            <consortium name="Ensembl"/>
        </authorList>
    </citation>
    <scope>IDENTIFICATION</scope>
</reference>
<dbReference type="GO" id="GO:0120212">
    <property type="term" value="C:sperm head-tail coupling apparatus"/>
    <property type="evidence" value="ECO:0007669"/>
    <property type="project" value="InterPro"/>
</dbReference>
<evidence type="ECO:0000256" key="1">
    <source>
        <dbReference type="ARBA" id="ARBA00006215"/>
    </source>
</evidence>
<protein>
    <recommendedName>
        <fullName evidence="3">Spermatogenesis-associated protein 6 N-terminal domain-containing protein</fullName>
    </recommendedName>
</protein>
<evidence type="ECO:0000313" key="5">
    <source>
        <dbReference type="Proteomes" id="UP000261640"/>
    </source>
</evidence>
<comment type="similarity">
    <text evidence="1">Belongs to the SPATA6 family.</text>
</comment>
<dbReference type="InterPro" id="IPR042769">
    <property type="entry name" value="SPATA6_fam"/>
</dbReference>
<dbReference type="AlphaFoldDB" id="A0A7N8XQW9"/>
<organism evidence="4 5">
    <name type="scientific">Mastacembelus armatus</name>
    <name type="common">zig-zag eel</name>
    <dbReference type="NCBI Taxonomy" id="205130"/>
    <lineage>
        <taxon>Eukaryota</taxon>
        <taxon>Metazoa</taxon>
        <taxon>Chordata</taxon>
        <taxon>Craniata</taxon>
        <taxon>Vertebrata</taxon>
        <taxon>Euteleostomi</taxon>
        <taxon>Actinopterygii</taxon>
        <taxon>Neopterygii</taxon>
        <taxon>Teleostei</taxon>
        <taxon>Neoteleostei</taxon>
        <taxon>Acanthomorphata</taxon>
        <taxon>Anabantaria</taxon>
        <taxon>Synbranchiformes</taxon>
        <taxon>Mastacembelidae</taxon>
        <taxon>Mastacembelus</taxon>
    </lineage>
</organism>
<keyword evidence="2" id="KW-0597">Phosphoprotein</keyword>
<dbReference type="InParanoid" id="A0A7N8XQW9"/>
<name>A0A7N8XQW9_9TELE</name>
<evidence type="ECO:0000256" key="2">
    <source>
        <dbReference type="ARBA" id="ARBA00022553"/>
    </source>
</evidence>
<evidence type="ECO:0000313" key="4">
    <source>
        <dbReference type="Ensembl" id="ENSMAMP00000053967.1"/>
    </source>
</evidence>
<dbReference type="PANTHER" id="PTHR16435">
    <property type="entry name" value="SPERMATOGENESIS-ASSOCIATED PROTEIN 6 SPATA6"/>
    <property type="match status" value="1"/>
</dbReference>
<proteinExistence type="inferred from homology"/>
<dbReference type="GeneTree" id="ENSGT00530000063821"/>
<dbReference type="Proteomes" id="UP000261640">
    <property type="component" value="Unplaced"/>
</dbReference>
<dbReference type="Ensembl" id="ENSMAMT00000045486.1">
    <property type="protein sequence ID" value="ENSMAMP00000053967.1"/>
    <property type="gene ID" value="ENSMAMG00000024370.1"/>
</dbReference>
<dbReference type="PANTHER" id="PTHR16435:SF3">
    <property type="entry name" value="SPERMATOGENESIS-ASSOCIATED PROTEIN 6"/>
    <property type="match status" value="1"/>
</dbReference>
<dbReference type="Pfam" id="PF14909">
    <property type="entry name" value="SPATA6"/>
    <property type="match status" value="1"/>
</dbReference>
<dbReference type="GO" id="GO:0032027">
    <property type="term" value="F:myosin light chain binding"/>
    <property type="evidence" value="ECO:0007669"/>
    <property type="project" value="InterPro"/>
</dbReference>
<sequence>MASEKKFSSSKVRQKCLKCTVHLDVQAVTCPGVLLSRKNDIYLSVCIMGQYRKTPCLPPIFPLLFHHKMVFVKVRIITFYYRNKGRLPVWDTSCRTTICLWLLCSDLVRDMRSGICFKMSKRNSHYSLSSGDK</sequence>
<dbReference type="GO" id="GO:0007283">
    <property type="term" value="P:spermatogenesis"/>
    <property type="evidence" value="ECO:0007669"/>
    <property type="project" value="InterPro"/>
</dbReference>